<reference evidence="1" key="1">
    <citation type="submission" date="2018-07" db="EMBL/GenBank/DDBJ databases">
        <title>Complete genome sequence of Sphingomonas bisphenolicum strain AO1, a bisphenol A degradative bacterium isolated from Japanese farm field.</title>
        <authorList>
            <person name="Murakami M."/>
            <person name="Koh M."/>
            <person name="Koba S."/>
            <person name="Matsumura Y."/>
        </authorList>
    </citation>
    <scope>NUCLEOTIDE SEQUENCE</scope>
    <source>
        <strain evidence="1">AO1</strain>
    </source>
</reference>
<organism evidence="1 2">
    <name type="scientific">Sphingomonas bisphenolicum</name>
    <dbReference type="NCBI Taxonomy" id="296544"/>
    <lineage>
        <taxon>Bacteria</taxon>
        <taxon>Pseudomonadati</taxon>
        <taxon>Pseudomonadota</taxon>
        <taxon>Alphaproteobacteria</taxon>
        <taxon>Sphingomonadales</taxon>
        <taxon>Sphingomonadaceae</taxon>
        <taxon>Sphingomonas</taxon>
    </lineage>
</organism>
<evidence type="ECO:0000313" key="1">
    <source>
        <dbReference type="EMBL" id="BBF69874.1"/>
    </source>
</evidence>
<evidence type="ECO:0000313" key="2">
    <source>
        <dbReference type="Proteomes" id="UP001059971"/>
    </source>
</evidence>
<name>A0ABM7G4E9_9SPHN</name>
<gene>
    <name evidence="1" type="ORF">SBA_ch1_20740</name>
</gene>
<dbReference type="EMBL" id="AP018817">
    <property type="protein sequence ID" value="BBF69874.1"/>
    <property type="molecule type" value="Genomic_DNA"/>
</dbReference>
<keyword evidence="2" id="KW-1185">Reference proteome</keyword>
<sequence>MIAPAPVGFFVSLVMAAPCHGPRDKASGFGRASAPLHFGKARFGKARFGKDRPAAGLMVHNGTSLMRDSPFKPAARVKALKWHGD</sequence>
<accession>A0ABM7G4E9</accession>
<proteinExistence type="predicted"/>
<protein>
    <submittedName>
        <fullName evidence="1">Uncharacterized protein</fullName>
    </submittedName>
</protein>
<dbReference type="Proteomes" id="UP001059971">
    <property type="component" value="Chromosome 1"/>
</dbReference>